<evidence type="ECO:0000256" key="7">
    <source>
        <dbReference type="PROSITE-ProRule" id="PRU01360"/>
    </source>
</evidence>
<keyword evidence="4 7" id="KW-0812">Transmembrane</keyword>
<keyword evidence="11" id="KW-1185">Reference proteome</keyword>
<keyword evidence="3 7" id="KW-1134">Transmembrane beta strand</keyword>
<comment type="caution">
    <text evidence="10">The sequence shown here is derived from an EMBL/GenBank/DDBJ whole genome shotgun (WGS) entry which is preliminary data.</text>
</comment>
<evidence type="ECO:0000256" key="4">
    <source>
        <dbReference type="ARBA" id="ARBA00022692"/>
    </source>
</evidence>
<dbReference type="PROSITE" id="PS52016">
    <property type="entry name" value="TONB_DEPENDENT_REC_3"/>
    <property type="match status" value="1"/>
</dbReference>
<accession>A0A2V3PSH3</accession>
<dbReference type="SUPFAM" id="SSF56935">
    <property type="entry name" value="Porins"/>
    <property type="match status" value="1"/>
</dbReference>
<feature type="signal peptide" evidence="8">
    <location>
        <begin position="1"/>
        <end position="28"/>
    </location>
</feature>
<dbReference type="Gene3D" id="2.60.40.1120">
    <property type="entry name" value="Carboxypeptidase-like, regulatory domain"/>
    <property type="match status" value="1"/>
</dbReference>
<feature type="chain" id="PRO_5015884845" evidence="8">
    <location>
        <begin position="29"/>
        <end position="1048"/>
    </location>
</feature>
<dbReference type="InterPro" id="IPR008969">
    <property type="entry name" value="CarboxyPept-like_regulatory"/>
</dbReference>
<dbReference type="RefSeq" id="WP_245904047.1">
    <property type="nucleotide sequence ID" value="NZ_QICL01000007.1"/>
</dbReference>
<evidence type="ECO:0000256" key="2">
    <source>
        <dbReference type="ARBA" id="ARBA00022448"/>
    </source>
</evidence>
<evidence type="ECO:0000256" key="8">
    <source>
        <dbReference type="SAM" id="SignalP"/>
    </source>
</evidence>
<dbReference type="InterPro" id="IPR037066">
    <property type="entry name" value="Plug_dom_sf"/>
</dbReference>
<dbReference type="GO" id="GO:0009279">
    <property type="term" value="C:cell outer membrane"/>
    <property type="evidence" value="ECO:0007669"/>
    <property type="project" value="UniProtKB-SubCell"/>
</dbReference>
<feature type="domain" description="TonB-dependent receptor plug" evidence="9">
    <location>
        <begin position="123"/>
        <end position="227"/>
    </location>
</feature>
<organism evidence="10 11">
    <name type="scientific">Dysgonomonas alginatilytica</name>
    <dbReference type="NCBI Taxonomy" id="1605892"/>
    <lineage>
        <taxon>Bacteria</taxon>
        <taxon>Pseudomonadati</taxon>
        <taxon>Bacteroidota</taxon>
        <taxon>Bacteroidia</taxon>
        <taxon>Bacteroidales</taxon>
        <taxon>Dysgonomonadaceae</taxon>
        <taxon>Dysgonomonas</taxon>
    </lineage>
</organism>
<evidence type="ECO:0000313" key="10">
    <source>
        <dbReference type="EMBL" id="PXV65471.1"/>
    </source>
</evidence>
<dbReference type="NCBIfam" id="TIGR04056">
    <property type="entry name" value="OMP_RagA_SusC"/>
    <property type="match status" value="1"/>
</dbReference>
<name>A0A2V3PSH3_9BACT</name>
<dbReference type="EMBL" id="QICL01000007">
    <property type="protein sequence ID" value="PXV65471.1"/>
    <property type="molecule type" value="Genomic_DNA"/>
</dbReference>
<proteinExistence type="inferred from homology"/>
<dbReference type="Proteomes" id="UP000247973">
    <property type="component" value="Unassembled WGS sequence"/>
</dbReference>
<dbReference type="Gene3D" id="2.40.170.20">
    <property type="entry name" value="TonB-dependent receptor, beta-barrel domain"/>
    <property type="match status" value="1"/>
</dbReference>
<keyword evidence="2 7" id="KW-0813">Transport</keyword>
<protein>
    <submittedName>
        <fullName evidence="10">TonB-linked SusC/RagA family outer membrane protein</fullName>
    </submittedName>
</protein>
<keyword evidence="8" id="KW-0732">Signal</keyword>
<keyword evidence="5 7" id="KW-0472">Membrane</keyword>
<gene>
    <name evidence="10" type="ORF">CLV62_10763</name>
</gene>
<dbReference type="InterPro" id="IPR039426">
    <property type="entry name" value="TonB-dep_rcpt-like"/>
</dbReference>
<dbReference type="AlphaFoldDB" id="A0A2V3PSH3"/>
<dbReference type="Pfam" id="PF07715">
    <property type="entry name" value="Plug"/>
    <property type="match status" value="1"/>
</dbReference>
<dbReference type="NCBIfam" id="TIGR04057">
    <property type="entry name" value="SusC_RagA_signa"/>
    <property type="match status" value="1"/>
</dbReference>
<dbReference type="InterPro" id="IPR012910">
    <property type="entry name" value="Plug_dom"/>
</dbReference>
<evidence type="ECO:0000256" key="3">
    <source>
        <dbReference type="ARBA" id="ARBA00022452"/>
    </source>
</evidence>
<keyword evidence="6 7" id="KW-0998">Cell outer membrane</keyword>
<evidence type="ECO:0000256" key="6">
    <source>
        <dbReference type="ARBA" id="ARBA00023237"/>
    </source>
</evidence>
<evidence type="ECO:0000256" key="1">
    <source>
        <dbReference type="ARBA" id="ARBA00004571"/>
    </source>
</evidence>
<comment type="subcellular location">
    <subcellularLocation>
        <location evidence="1 7">Cell outer membrane</location>
        <topology evidence="1 7">Multi-pass membrane protein</topology>
    </subcellularLocation>
</comment>
<evidence type="ECO:0000259" key="9">
    <source>
        <dbReference type="Pfam" id="PF07715"/>
    </source>
</evidence>
<dbReference type="SUPFAM" id="SSF49464">
    <property type="entry name" value="Carboxypeptidase regulatory domain-like"/>
    <property type="match status" value="1"/>
</dbReference>
<dbReference type="InterPro" id="IPR036942">
    <property type="entry name" value="Beta-barrel_TonB_sf"/>
</dbReference>
<dbReference type="Pfam" id="PF13715">
    <property type="entry name" value="CarbopepD_reg_2"/>
    <property type="match status" value="1"/>
</dbReference>
<reference evidence="10 11" key="1">
    <citation type="submission" date="2018-03" db="EMBL/GenBank/DDBJ databases">
        <title>Genomic Encyclopedia of Archaeal and Bacterial Type Strains, Phase II (KMG-II): from individual species to whole genera.</title>
        <authorList>
            <person name="Goeker M."/>
        </authorList>
    </citation>
    <scope>NUCLEOTIDE SEQUENCE [LARGE SCALE GENOMIC DNA]</scope>
    <source>
        <strain evidence="10 11">DSM 100214</strain>
    </source>
</reference>
<comment type="similarity">
    <text evidence="7">Belongs to the TonB-dependent receptor family.</text>
</comment>
<dbReference type="InterPro" id="IPR023996">
    <property type="entry name" value="TonB-dep_OMP_SusC/RagA"/>
</dbReference>
<dbReference type="InterPro" id="IPR023997">
    <property type="entry name" value="TonB-dep_OMP_SusC/RagA_CS"/>
</dbReference>
<dbReference type="Gene3D" id="2.170.130.10">
    <property type="entry name" value="TonB-dependent receptor, plug domain"/>
    <property type="match status" value="1"/>
</dbReference>
<evidence type="ECO:0000256" key="5">
    <source>
        <dbReference type="ARBA" id="ARBA00023136"/>
    </source>
</evidence>
<evidence type="ECO:0000313" key="11">
    <source>
        <dbReference type="Proteomes" id="UP000247973"/>
    </source>
</evidence>
<sequence>MKKKMFAINRQLLGLIMFLIFFPMIAFAQSNQITGIVTDAQTGEALVGVSVVQKNTSNGSVTDLDGAFQINAPINSDLVFSYLGYENLEVRASSQSLNVKLKEATKLIDEVVIVGYGVQKKSVVTAAISSVKGDDLALKAPTRIDNVLKGMVSGVNITQASGQPGDGSKVRIRGIGTINNSDPLYIVDGMPISGGIDNVNPADVLSVEVLKDAASAAIYGTRGANGVILVTTRQGKSGKTIVNYNFNYGWQNAAKKRAVLDATEYAILMNEQNMNSGKAPIYSDPQSYGRGTDWQKEVFNADAPMYEHQVSVAGGSDKGNYYLSFGYFNQEGIVGGNFDRSNYERYSIRLNNNYTVFDESKTRSVLSSLKIGSNLTYGRINSTGIGTNSEFGSVLGSALALSPILTVLAQDPEATLAAHPNAVRDRNGNVFTIVGDQFNEITNPLAYLSLPPEKNNSDKILANFWGEIELYKNLKFKSSYGVDLAFWGKDGYLQPYFLGKSNNLDESKVWSEMHRGFTWQIENTLSYVKDIQDHHFTFLVGQSALSARAQYLRGESSLLMDNDPGKANISFTQRPEQARGAWGYPDPYYRLASYFGRLSYNYQERYMGELTMRRDGSSKFGPNNKWANFYSVSLGWNITNEKFMADRPDFITSLKLRGSWGQNGNDQIDNFLYTTMINGGNNYILGKEGAIVVAPGSKPNGYPNESIGWEESEQTNIGLDSRFFNGALSFTVDWFEKRTNGMLMRLPLPAYIGDTPPMGNVGDMKNTGVEFDASYQFKVADVSLHVGGNVSYIKNELIELGNSNGWANYDAIHSVGTITRAENGEPFPFFYGLKTNGIFQSQQEINEYVDKDGKLIQPNAQPGDVRFIDLNGDGKINDDDRTKLGKGMPDWMFGFNIGAQWRGFDLNMILQGTSGNDIFDGTRRIDLASVNLPGYMLDRWTGPGSSNTIPRLSLTDDNGNWKSSDLYVKDGSFLRLKNIQLGYSLPASLVKKAYLGAVRVYVSAENLLTFTSYEGFEPEISSGGTSLGVDRGVYPQARTVSVGANITF</sequence>